<dbReference type="Gene3D" id="3.80.10.10">
    <property type="entry name" value="Ribonuclease Inhibitor"/>
    <property type="match status" value="1"/>
</dbReference>
<dbReference type="RefSeq" id="WP_169665375.1">
    <property type="nucleotide sequence ID" value="NZ_CP076132.1"/>
</dbReference>
<accession>A0AAX1N9D9</accession>
<dbReference type="InterPro" id="IPR032675">
    <property type="entry name" value="LRR_dom_sf"/>
</dbReference>
<dbReference type="KEGG" id="fya:KMW28_09370"/>
<evidence type="ECO:0000313" key="1">
    <source>
        <dbReference type="EMBL" id="QWG03771.1"/>
    </source>
</evidence>
<reference evidence="1 2" key="1">
    <citation type="submission" date="2021-05" db="EMBL/GenBank/DDBJ databases">
        <title>Comparative genomic studies on the polysaccharide-degrading batcterial strains of the Flammeovirga genus.</title>
        <authorList>
            <person name="Zewei F."/>
            <person name="Zheng Z."/>
            <person name="Yu L."/>
            <person name="Ruyue G."/>
            <person name="Yanhong M."/>
            <person name="Yuanyuan C."/>
            <person name="Jingyan G."/>
            <person name="Wenjun H."/>
        </authorList>
    </citation>
    <scope>NUCLEOTIDE SEQUENCE [LARGE SCALE GENOMIC DNA]</scope>
    <source>
        <strain evidence="1 2">NBRC:100898</strain>
    </source>
</reference>
<dbReference type="EMBL" id="CP076132">
    <property type="protein sequence ID" value="QWG03771.1"/>
    <property type="molecule type" value="Genomic_DNA"/>
</dbReference>
<gene>
    <name evidence="1" type="ORF">KMW28_09370</name>
</gene>
<dbReference type="AlphaFoldDB" id="A0AAX1N9D9"/>
<keyword evidence="2" id="KW-1185">Reference proteome</keyword>
<proteinExistence type="predicted"/>
<organism evidence="1 2">
    <name type="scientific">Flammeovirga yaeyamensis</name>
    <dbReference type="NCBI Taxonomy" id="367791"/>
    <lineage>
        <taxon>Bacteria</taxon>
        <taxon>Pseudomonadati</taxon>
        <taxon>Bacteroidota</taxon>
        <taxon>Cytophagia</taxon>
        <taxon>Cytophagales</taxon>
        <taxon>Flammeovirgaceae</taxon>
        <taxon>Flammeovirga</taxon>
    </lineage>
</organism>
<sequence length="295" mass="34516">MDLIKEYNHEAKEDFYVLLIDKLKENIDIFNEYRIENIVIKSNVDSSDEKNIDLRLLVKYKFLKKLSIASLYHISLEGLEKLTTLEMLHLYPLSGQKVDFSSLKNIKNLFIKYTKNIIGLENLTMLERITIHDATSQILDDFISLKKLKRLELVRPKFENTKFLSKLKNLKCLFLYQVATKSQIDIKDITNSKDSLIHLKLQLCRNIVGFDSIKDLKQLIRLQIIDSTPLPSANFVNELPKLTTLTVIRKSYFEDGNLDDLKKIEYVTIDNKKHYSLKKKDLENENFPPPIECCQ</sequence>
<dbReference type="Proteomes" id="UP000678679">
    <property type="component" value="Chromosome 1"/>
</dbReference>
<evidence type="ECO:0000313" key="2">
    <source>
        <dbReference type="Proteomes" id="UP000678679"/>
    </source>
</evidence>
<protein>
    <submittedName>
        <fullName evidence="1">Uncharacterized protein</fullName>
    </submittedName>
</protein>
<dbReference type="SUPFAM" id="SSF52058">
    <property type="entry name" value="L domain-like"/>
    <property type="match status" value="1"/>
</dbReference>
<name>A0AAX1N9D9_9BACT</name>